<comment type="caution">
    <text evidence="1">The sequence shown here is derived from an EMBL/GenBank/DDBJ whole genome shotgun (WGS) entry which is preliminary data.</text>
</comment>
<evidence type="ECO:0000313" key="2">
    <source>
        <dbReference type="Proteomes" id="UP000466864"/>
    </source>
</evidence>
<dbReference type="EMBL" id="VUMV01000004">
    <property type="protein sequence ID" value="MST81999.1"/>
    <property type="molecule type" value="Genomic_DNA"/>
</dbReference>
<sequence>MKIERMTEIETPDIQIGDRLRVGRYTATCQKVTEKGATFLLDQYLDRPMPMNKKNTNHGGYDNSDLRKYLQSDTVLSDFEEIRPYMKPWNNGDLLRIPFAGEMFGDNLPSWVKPDGHEQWPLMTDAHNRTASRCGDPEWGWLANTFRDTSTIFCLVNTGGHADAWDASNVLGVRPAFLIA</sequence>
<keyword evidence="2" id="KW-1185">Reference proteome</keyword>
<gene>
    <name evidence="1" type="ORF">FYJ60_06690</name>
</gene>
<reference evidence="1 2" key="1">
    <citation type="submission" date="2019-08" db="EMBL/GenBank/DDBJ databases">
        <title>In-depth cultivation of the pig gut microbiome towards novel bacterial diversity and tailored functional studies.</title>
        <authorList>
            <person name="Wylensek D."/>
            <person name="Hitch T.C.A."/>
            <person name="Clavel T."/>
        </authorList>
    </citation>
    <scope>NUCLEOTIDE SEQUENCE [LARGE SCALE GENOMIC DNA]</scope>
    <source>
        <strain evidence="1 2">Oil+RF-744-WCA-WT-13</strain>
    </source>
</reference>
<dbReference type="AlphaFoldDB" id="A0A7X2TN73"/>
<proteinExistence type="predicted"/>
<accession>A0A7X2TN73</accession>
<evidence type="ECO:0000313" key="1">
    <source>
        <dbReference type="EMBL" id="MST81999.1"/>
    </source>
</evidence>
<dbReference type="RefSeq" id="WP_154457915.1">
    <property type="nucleotide sequence ID" value="NZ_VUMV01000004.1"/>
</dbReference>
<organism evidence="1 2">
    <name type="scientific">Bilifractor porci</name>
    <dbReference type="NCBI Taxonomy" id="2606636"/>
    <lineage>
        <taxon>Bacteria</taxon>
        <taxon>Bacillati</taxon>
        <taxon>Bacillota</taxon>
        <taxon>Clostridia</taxon>
        <taxon>Lachnospirales</taxon>
        <taxon>Lachnospiraceae</taxon>
        <taxon>Bilifractor</taxon>
    </lineage>
</organism>
<protein>
    <submittedName>
        <fullName evidence="1">Uncharacterized protein</fullName>
    </submittedName>
</protein>
<name>A0A7X2TN73_9FIRM</name>
<dbReference type="Proteomes" id="UP000466864">
    <property type="component" value="Unassembled WGS sequence"/>
</dbReference>